<organism evidence="6 7">
    <name type="scientific">Achromobacter veterisilvae</name>
    <dbReference type="NCBI Taxonomy" id="2069367"/>
    <lineage>
        <taxon>Bacteria</taxon>
        <taxon>Pseudomonadati</taxon>
        <taxon>Pseudomonadota</taxon>
        <taxon>Betaproteobacteria</taxon>
        <taxon>Burkholderiales</taxon>
        <taxon>Alcaligenaceae</taxon>
        <taxon>Achromobacter</taxon>
    </lineage>
</organism>
<dbReference type="PROSITE" id="PS50931">
    <property type="entry name" value="HTH_LYSR"/>
    <property type="match status" value="1"/>
</dbReference>
<dbReference type="InterPro" id="IPR036388">
    <property type="entry name" value="WH-like_DNA-bd_sf"/>
</dbReference>
<dbReference type="InterPro" id="IPR058163">
    <property type="entry name" value="LysR-type_TF_proteobact-type"/>
</dbReference>
<sequence>MHKALPPLIALRFFEAAGRLQSFSNAAHELHVTQGAVSRQIRALEDELGVKLFNRLTRKVELTDAGRSYLADVDAAFARLRAGTERLKAEQEHTILRISVLPSVGSSWLMPRLGSFTREYPYIEIRISSSIEPATLQAGDADVAIRVGAMPGHHYSKDAPRIDLAMTDDWRDVLAEELMEDVLVPVYSPNILEADAKLDDKQIFQTLPLIHTTSRVDAWAGWMRAFNLHEPPATPRIEYGHFFMSLDAARQGLGVALIPEIIYRSSQTHGLHCASQYRVRSAGDYYMLTLNRHAQSHHVAVFRHWVHRQFREFRQLEVASRYLEPVRHGCEG</sequence>
<dbReference type="Pfam" id="PF03466">
    <property type="entry name" value="LysR_substrate"/>
    <property type="match status" value="1"/>
</dbReference>
<keyword evidence="7" id="KW-1185">Reference proteome</keyword>
<evidence type="ECO:0000313" key="6">
    <source>
        <dbReference type="EMBL" id="WXR71030.1"/>
    </source>
</evidence>
<dbReference type="RefSeq" id="WP_287756060.1">
    <property type="nucleotide sequence ID" value="NZ_CP148753.1"/>
</dbReference>
<comment type="similarity">
    <text evidence="1">Belongs to the LysR transcriptional regulatory family.</text>
</comment>
<evidence type="ECO:0000256" key="2">
    <source>
        <dbReference type="ARBA" id="ARBA00023015"/>
    </source>
</evidence>
<evidence type="ECO:0000256" key="4">
    <source>
        <dbReference type="ARBA" id="ARBA00023163"/>
    </source>
</evidence>
<dbReference type="Pfam" id="PF00126">
    <property type="entry name" value="HTH_1"/>
    <property type="match status" value="1"/>
</dbReference>
<evidence type="ECO:0000259" key="5">
    <source>
        <dbReference type="PROSITE" id="PS50931"/>
    </source>
</evidence>
<dbReference type="InterPro" id="IPR036390">
    <property type="entry name" value="WH_DNA-bd_sf"/>
</dbReference>
<dbReference type="PRINTS" id="PR00039">
    <property type="entry name" value="HTHLYSR"/>
</dbReference>
<dbReference type="Gene3D" id="1.10.10.10">
    <property type="entry name" value="Winged helix-like DNA-binding domain superfamily/Winged helix DNA-binding domain"/>
    <property type="match status" value="1"/>
</dbReference>
<dbReference type="InterPro" id="IPR000847">
    <property type="entry name" value="LysR_HTH_N"/>
</dbReference>
<dbReference type="SUPFAM" id="SSF53850">
    <property type="entry name" value="Periplasmic binding protein-like II"/>
    <property type="match status" value="1"/>
</dbReference>
<dbReference type="PANTHER" id="PTHR30537">
    <property type="entry name" value="HTH-TYPE TRANSCRIPTIONAL REGULATOR"/>
    <property type="match status" value="1"/>
</dbReference>
<proteinExistence type="inferred from homology"/>
<protein>
    <submittedName>
        <fullName evidence="6">LysR substrate-binding domain-containing protein</fullName>
    </submittedName>
</protein>
<accession>A0ABZ2RSC8</accession>
<keyword evidence="3" id="KW-0238">DNA-binding</keyword>
<dbReference type="InterPro" id="IPR005119">
    <property type="entry name" value="LysR_subst-bd"/>
</dbReference>
<evidence type="ECO:0000313" key="7">
    <source>
        <dbReference type="Proteomes" id="UP001456224"/>
    </source>
</evidence>
<keyword evidence="4" id="KW-0804">Transcription</keyword>
<dbReference type="Proteomes" id="UP001456224">
    <property type="component" value="Chromosome"/>
</dbReference>
<feature type="domain" description="HTH lysR-type" evidence="5">
    <location>
        <begin position="6"/>
        <end position="63"/>
    </location>
</feature>
<dbReference type="EMBL" id="CP148753">
    <property type="protein sequence ID" value="WXR71030.1"/>
    <property type="molecule type" value="Genomic_DNA"/>
</dbReference>
<reference evidence="6 7" key="1">
    <citation type="submission" date="2024-03" db="EMBL/GenBank/DDBJ databases">
        <title>Reference genomes for the five species model microbial community.</title>
        <authorList>
            <person name="Padfield D."/>
        </authorList>
    </citation>
    <scope>NUCLEOTIDE SEQUENCE [LARGE SCALE GENOMIC DNA]</scope>
    <source>
        <strain evidence="6 7">AB1</strain>
    </source>
</reference>
<gene>
    <name evidence="6" type="ORF">WHX56_15275</name>
</gene>
<dbReference type="Gene3D" id="3.40.190.10">
    <property type="entry name" value="Periplasmic binding protein-like II"/>
    <property type="match status" value="2"/>
</dbReference>
<evidence type="ECO:0000256" key="1">
    <source>
        <dbReference type="ARBA" id="ARBA00009437"/>
    </source>
</evidence>
<dbReference type="SUPFAM" id="SSF46785">
    <property type="entry name" value="Winged helix' DNA-binding domain"/>
    <property type="match status" value="1"/>
</dbReference>
<name>A0ABZ2RSC8_9BURK</name>
<evidence type="ECO:0000256" key="3">
    <source>
        <dbReference type="ARBA" id="ARBA00023125"/>
    </source>
</evidence>
<keyword evidence="2" id="KW-0805">Transcription regulation</keyword>
<dbReference type="PANTHER" id="PTHR30537:SF74">
    <property type="entry name" value="HTH-TYPE TRANSCRIPTIONAL REGULATOR TRPI"/>
    <property type="match status" value="1"/>
</dbReference>